<keyword evidence="3" id="KW-0862">Zinc</keyword>
<evidence type="ECO:0000259" key="5">
    <source>
        <dbReference type="Pfam" id="PF04828"/>
    </source>
</evidence>
<evidence type="ECO:0000313" key="7">
    <source>
        <dbReference type="Proteomes" id="UP000554520"/>
    </source>
</evidence>
<evidence type="ECO:0000313" key="6">
    <source>
        <dbReference type="EMBL" id="MBB3147265.1"/>
    </source>
</evidence>
<evidence type="ECO:0000256" key="1">
    <source>
        <dbReference type="ARBA" id="ARBA00005495"/>
    </source>
</evidence>
<dbReference type="GO" id="GO:0046872">
    <property type="term" value="F:metal ion binding"/>
    <property type="evidence" value="ECO:0007669"/>
    <property type="project" value="UniProtKB-KW"/>
</dbReference>
<protein>
    <recommendedName>
        <fullName evidence="5">CENP-V/GFA domain-containing protein</fullName>
    </recommendedName>
</protein>
<dbReference type="Gene3D" id="3.90.1590.10">
    <property type="entry name" value="glutathione-dependent formaldehyde- activating enzyme (gfa)"/>
    <property type="match status" value="1"/>
</dbReference>
<reference evidence="6 7" key="1">
    <citation type="submission" date="2020-08" db="EMBL/GenBank/DDBJ databases">
        <title>Genomic Encyclopedia of Type Strains, Phase III (KMG-III): the genomes of soil and plant-associated and newly described type strains.</title>
        <authorList>
            <person name="Whitman W."/>
        </authorList>
    </citation>
    <scope>NUCLEOTIDE SEQUENCE [LARGE SCALE GENOMIC DNA]</scope>
    <source>
        <strain evidence="6 7">CECT 7015</strain>
    </source>
</reference>
<organism evidence="6 7">
    <name type="scientific">Phyllobacterium trifolii</name>
    <dbReference type="NCBI Taxonomy" id="300193"/>
    <lineage>
        <taxon>Bacteria</taxon>
        <taxon>Pseudomonadati</taxon>
        <taxon>Pseudomonadota</taxon>
        <taxon>Alphaproteobacteria</taxon>
        <taxon>Hyphomicrobiales</taxon>
        <taxon>Phyllobacteriaceae</taxon>
        <taxon>Phyllobacterium</taxon>
    </lineage>
</organism>
<proteinExistence type="inferred from homology"/>
<sequence>MTERIETAGCFCGAIRAECRGDPFWINYDHDDDCRRAIGGPLTVWIGYRPEQFSIVQGKVKTYSKTPGVVRSFCGRCGSSIGYTDDGIPDEQYFTIGFFDHPERFKPAVHGYQKFRLPWIEFSDDLPRVDEYTRRRDPKLGNPNTR</sequence>
<keyword evidence="4" id="KW-0456">Lyase</keyword>
<dbReference type="RefSeq" id="WP_183663413.1">
    <property type="nucleotide sequence ID" value="NZ_JACHXN010000011.1"/>
</dbReference>
<dbReference type="InterPro" id="IPR011057">
    <property type="entry name" value="Mss4-like_sf"/>
</dbReference>
<dbReference type="PANTHER" id="PTHR33337:SF40">
    <property type="entry name" value="CENP-V_GFA DOMAIN-CONTAINING PROTEIN-RELATED"/>
    <property type="match status" value="1"/>
</dbReference>
<keyword evidence="7" id="KW-1185">Reference proteome</keyword>
<feature type="domain" description="CENP-V/GFA" evidence="5">
    <location>
        <begin position="7"/>
        <end position="113"/>
    </location>
</feature>
<dbReference type="Pfam" id="PF04828">
    <property type="entry name" value="GFA"/>
    <property type="match status" value="1"/>
</dbReference>
<evidence type="ECO:0000256" key="2">
    <source>
        <dbReference type="ARBA" id="ARBA00022723"/>
    </source>
</evidence>
<name>A0A839UBH1_9HYPH</name>
<gene>
    <name evidence="6" type="ORF">FHS21_003681</name>
</gene>
<dbReference type="GO" id="GO:0016846">
    <property type="term" value="F:carbon-sulfur lyase activity"/>
    <property type="evidence" value="ECO:0007669"/>
    <property type="project" value="InterPro"/>
</dbReference>
<dbReference type="EMBL" id="JACHXN010000011">
    <property type="protein sequence ID" value="MBB3147265.1"/>
    <property type="molecule type" value="Genomic_DNA"/>
</dbReference>
<dbReference type="PANTHER" id="PTHR33337">
    <property type="entry name" value="GFA DOMAIN-CONTAINING PROTEIN"/>
    <property type="match status" value="1"/>
</dbReference>
<dbReference type="Proteomes" id="UP000554520">
    <property type="component" value="Unassembled WGS sequence"/>
</dbReference>
<comment type="similarity">
    <text evidence="1">Belongs to the Gfa family.</text>
</comment>
<accession>A0A839UBH1</accession>
<comment type="caution">
    <text evidence="6">The sequence shown here is derived from an EMBL/GenBank/DDBJ whole genome shotgun (WGS) entry which is preliminary data.</text>
</comment>
<evidence type="ECO:0000256" key="3">
    <source>
        <dbReference type="ARBA" id="ARBA00022833"/>
    </source>
</evidence>
<evidence type="ECO:0000256" key="4">
    <source>
        <dbReference type="ARBA" id="ARBA00023239"/>
    </source>
</evidence>
<dbReference type="AlphaFoldDB" id="A0A839UBH1"/>
<keyword evidence="2" id="KW-0479">Metal-binding</keyword>
<dbReference type="SUPFAM" id="SSF51316">
    <property type="entry name" value="Mss4-like"/>
    <property type="match status" value="1"/>
</dbReference>
<dbReference type="InterPro" id="IPR006913">
    <property type="entry name" value="CENP-V/GFA"/>
</dbReference>